<evidence type="ECO:0000313" key="4">
    <source>
        <dbReference type="EMBL" id="BDU51382.1"/>
    </source>
</evidence>
<dbReference type="GO" id="GO:0004518">
    <property type="term" value="F:nuclease activity"/>
    <property type="evidence" value="ECO:0007669"/>
    <property type="project" value="UniProtKB-KW"/>
</dbReference>
<evidence type="ECO:0000256" key="3">
    <source>
        <dbReference type="SAM" id="MobiDB-lite"/>
    </source>
</evidence>
<keyword evidence="5" id="KW-1185">Reference proteome</keyword>
<evidence type="ECO:0000313" key="5">
    <source>
        <dbReference type="Proteomes" id="UP001321582"/>
    </source>
</evidence>
<dbReference type="PANTHER" id="PTHR33607:SF2">
    <property type="entry name" value="ENDONUCLEASE-1"/>
    <property type="match status" value="1"/>
</dbReference>
<evidence type="ECO:0000256" key="1">
    <source>
        <dbReference type="ARBA" id="ARBA00022722"/>
    </source>
</evidence>
<evidence type="ECO:0000256" key="2">
    <source>
        <dbReference type="ARBA" id="ARBA00022801"/>
    </source>
</evidence>
<feature type="region of interest" description="Disordered" evidence="3">
    <location>
        <begin position="527"/>
        <end position="557"/>
    </location>
</feature>
<dbReference type="PANTHER" id="PTHR33607">
    <property type="entry name" value="ENDONUCLEASE-1"/>
    <property type="match status" value="1"/>
</dbReference>
<keyword evidence="1" id="KW-0540">Nuclease</keyword>
<reference evidence="4 5" key="1">
    <citation type="submission" date="2022-11" db="EMBL/GenBank/DDBJ databases">
        <title>Haliovirga abyssi gen. nov., sp. nov., a mesophilic fermentative bacterium isolated from the Iheya North hydrothermal field and the proposal of Haliovirgaceae fam. nov.</title>
        <authorList>
            <person name="Miyazaki U."/>
            <person name="Tame A."/>
            <person name="Miyazaki J."/>
            <person name="Takai K."/>
            <person name="Sawayama S."/>
            <person name="Kitajima M."/>
            <person name="Okamoto A."/>
            <person name="Nakagawa S."/>
        </authorList>
    </citation>
    <scope>NUCLEOTIDE SEQUENCE [LARGE SCALE GENOMIC DNA]</scope>
    <source>
        <strain evidence="4 5">IC12</strain>
    </source>
</reference>
<dbReference type="RefSeq" id="WP_307904272.1">
    <property type="nucleotide sequence ID" value="NZ_AP027059.1"/>
</dbReference>
<dbReference type="KEGG" id="haby:HLVA_19510"/>
<dbReference type="EMBL" id="AP027059">
    <property type="protein sequence ID" value="BDU51382.1"/>
    <property type="molecule type" value="Genomic_DNA"/>
</dbReference>
<dbReference type="PROSITE" id="PS51257">
    <property type="entry name" value="PROKAR_LIPOPROTEIN"/>
    <property type="match status" value="1"/>
</dbReference>
<dbReference type="Pfam" id="PF04231">
    <property type="entry name" value="Endonuclease_1"/>
    <property type="match status" value="1"/>
</dbReference>
<gene>
    <name evidence="4" type="ORF">HLVA_19510</name>
</gene>
<proteinExistence type="predicted"/>
<dbReference type="InterPro" id="IPR007346">
    <property type="entry name" value="Endonuclease-I"/>
</dbReference>
<dbReference type="AlphaFoldDB" id="A0AAU9DIG9"/>
<organism evidence="4 5">
    <name type="scientific">Haliovirga abyssi</name>
    <dbReference type="NCBI Taxonomy" id="2996794"/>
    <lineage>
        <taxon>Bacteria</taxon>
        <taxon>Fusobacteriati</taxon>
        <taxon>Fusobacteriota</taxon>
        <taxon>Fusobacteriia</taxon>
        <taxon>Fusobacteriales</taxon>
        <taxon>Haliovirgaceae</taxon>
        <taxon>Haliovirga</taxon>
    </lineage>
</organism>
<dbReference type="GO" id="GO:0016787">
    <property type="term" value="F:hydrolase activity"/>
    <property type="evidence" value="ECO:0007669"/>
    <property type="project" value="UniProtKB-KW"/>
</dbReference>
<dbReference type="SUPFAM" id="SSF54060">
    <property type="entry name" value="His-Me finger endonucleases"/>
    <property type="match status" value="1"/>
</dbReference>
<accession>A0AAU9DIG9</accession>
<sequence>MKRWMYALLLSVLIFGGCINNEDKKFTGNELNSAAKISNETQRASSSNSDLFFSGYVECAGGNNKALGIYNPTGNKISLVNNYFMMKLSNPTIGDTWTSNNATVYKFEVGKVISPKDVFVVYNAGADDANILGTGDMTSAITSYNGNDDLALVKDENNDGVYEVGIDTILDVIGKMDGTNWGKDITLERKATVTSGNAIFDLNEWNSLPTNTFDHIGLFAGSEVNSASDLFFSGYVECAGGNNKALGIYNPTGSDISLVNNYFMMKLSNPTIGDTWTSSNATVYKFEVGKVISPKDVFVVYNAGADDANILGAGDMVSPITGFNGNDDLALVKDENNNGTYEAGIDIILDVIGKMDGTNWGKDITLERKATVTSGNVTFDLNEWNSLPTNTFDHIGLFAGSEVISPDNGSGNVVIPTDTGCGNYYDSIGTETGSALKSKLNDLIDNQTELSYSQAYNALIVTDRDPNNSNNVIEIYTGRSVNGPKKYDGGKGWNREHVWAKTHGDFGTKMGPGTDLHHIRVADVSVNSDRGSKEFDNGGTPNSEATECNSDSDSWEPRDEVKGDIARMLFYMAVRYEGEHGEPDLKMSEDINDYSKAPTIGKLSVLLEWNREDPVSETEIRRNNIIDKDYQHNRNPFIDHPEYAERIWGN</sequence>
<keyword evidence="2" id="KW-0378">Hydrolase</keyword>
<dbReference type="Proteomes" id="UP001321582">
    <property type="component" value="Chromosome"/>
</dbReference>
<feature type="compositionally biased region" description="Polar residues" evidence="3">
    <location>
        <begin position="539"/>
        <end position="552"/>
    </location>
</feature>
<protein>
    <submittedName>
        <fullName evidence="4">Uncharacterized protein</fullName>
    </submittedName>
</protein>
<dbReference type="InterPro" id="IPR044925">
    <property type="entry name" value="His-Me_finger_sf"/>
</dbReference>
<name>A0AAU9DIG9_9FUSO</name>